<accession>G0N099</accession>
<protein>
    <recommendedName>
        <fullName evidence="3">F-box domain-containing protein</fullName>
    </recommendedName>
</protein>
<dbReference type="AlphaFoldDB" id="G0N099"/>
<proteinExistence type="predicted"/>
<gene>
    <name evidence="1" type="ORF">CAEBREN_11359</name>
</gene>
<evidence type="ECO:0000313" key="2">
    <source>
        <dbReference type="Proteomes" id="UP000008068"/>
    </source>
</evidence>
<dbReference type="HOGENOM" id="CLU_1798146_0_0_1"/>
<dbReference type="PANTHER" id="PTHR22899">
    <property type="entry name" value="CYCLIN-RELATED F-BOX FAMILY"/>
    <property type="match status" value="1"/>
</dbReference>
<dbReference type="InterPro" id="IPR053222">
    <property type="entry name" value="Zygotic_Embryogenesis-Asso"/>
</dbReference>
<evidence type="ECO:0008006" key="3">
    <source>
        <dbReference type="Google" id="ProtNLM"/>
    </source>
</evidence>
<dbReference type="EMBL" id="GL379824">
    <property type="protein sequence ID" value="EGT48998.1"/>
    <property type="molecule type" value="Genomic_DNA"/>
</dbReference>
<sequence length="165" mass="19383">MSPTFPLLRLPNEERLAVLRQMGMSHLVELSIWKLPSAPLKVKSPRYVTILKNSPNDTLIKCTKEEYEAKDWLEHLCQIFHRKNHSLIVERHGSRYDLNSVYENFKNPSFFALSATGNTGYSNRVTDTESFAVKGGREIRRMDGTVCRIVIDNQRRRFKFFIWYE</sequence>
<dbReference type="Proteomes" id="UP000008068">
    <property type="component" value="Unassembled WGS sequence"/>
</dbReference>
<organism evidence="2">
    <name type="scientific">Caenorhabditis brenneri</name>
    <name type="common">Nematode worm</name>
    <dbReference type="NCBI Taxonomy" id="135651"/>
    <lineage>
        <taxon>Eukaryota</taxon>
        <taxon>Metazoa</taxon>
        <taxon>Ecdysozoa</taxon>
        <taxon>Nematoda</taxon>
        <taxon>Chromadorea</taxon>
        <taxon>Rhabditida</taxon>
        <taxon>Rhabditina</taxon>
        <taxon>Rhabditomorpha</taxon>
        <taxon>Rhabditoidea</taxon>
        <taxon>Rhabditidae</taxon>
        <taxon>Peloderinae</taxon>
        <taxon>Caenorhabditis</taxon>
    </lineage>
</organism>
<dbReference type="InParanoid" id="G0N099"/>
<keyword evidence="2" id="KW-1185">Reference proteome</keyword>
<dbReference type="FunCoup" id="G0N099">
    <property type="interactions" value="1103"/>
</dbReference>
<reference evidence="2" key="1">
    <citation type="submission" date="2011-07" db="EMBL/GenBank/DDBJ databases">
        <authorList>
            <consortium name="Caenorhabditis brenneri Sequencing and Analysis Consortium"/>
            <person name="Wilson R.K."/>
        </authorList>
    </citation>
    <scope>NUCLEOTIDE SEQUENCE [LARGE SCALE GENOMIC DNA]</scope>
    <source>
        <strain evidence="2">PB2801</strain>
    </source>
</reference>
<evidence type="ECO:0000313" key="1">
    <source>
        <dbReference type="EMBL" id="EGT48998.1"/>
    </source>
</evidence>
<dbReference type="OrthoDB" id="5910344at2759"/>
<name>G0N099_CAEBE</name>